<gene>
    <name evidence="2" type="ORF">GCM10011380_21230</name>
</gene>
<dbReference type="EMBL" id="BMIH01000003">
    <property type="protein sequence ID" value="GGB31654.1"/>
    <property type="molecule type" value="Genomic_DNA"/>
</dbReference>
<protein>
    <submittedName>
        <fullName evidence="2">Uncharacterized protein</fullName>
    </submittedName>
</protein>
<keyword evidence="3" id="KW-1185">Reference proteome</keyword>
<sequence>MTDRPPPRPASPLAGGPLVALGPLLGAAVGFAFGEATPGALAGLALGVGGAVLIWWRGRQA</sequence>
<name>A0A916WUF5_9SPHN</name>
<organism evidence="2 3">
    <name type="scientific">Sphingomonas metalli</name>
    <dbReference type="NCBI Taxonomy" id="1779358"/>
    <lineage>
        <taxon>Bacteria</taxon>
        <taxon>Pseudomonadati</taxon>
        <taxon>Pseudomonadota</taxon>
        <taxon>Alphaproteobacteria</taxon>
        <taxon>Sphingomonadales</taxon>
        <taxon>Sphingomonadaceae</taxon>
        <taxon>Sphingomonas</taxon>
    </lineage>
</organism>
<evidence type="ECO:0000256" key="1">
    <source>
        <dbReference type="SAM" id="Phobius"/>
    </source>
</evidence>
<dbReference type="RefSeq" id="WP_188658772.1">
    <property type="nucleotide sequence ID" value="NZ_BMIH01000003.1"/>
</dbReference>
<proteinExistence type="predicted"/>
<reference evidence="2" key="2">
    <citation type="submission" date="2020-09" db="EMBL/GenBank/DDBJ databases">
        <authorList>
            <person name="Sun Q."/>
            <person name="Zhou Y."/>
        </authorList>
    </citation>
    <scope>NUCLEOTIDE SEQUENCE</scope>
    <source>
        <strain evidence="2">CGMCC 1.15330</strain>
    </source>
</reference>
<dbReference type="Proteomes" id="UP000623067">
    <property type="component" value="Unassembled WGS sequence"/>
</dbReference>
<accession>A0A916WUF5</accession>
<evidence type="ECO:0000313" key="3">
    <source>
        <dbReference type="Proteomes" id="UP000623067"/>
    </source>
</evidence>
<feature type="transmembrane region" description="Helical" evidence="1">
    <location>
        <begin position="12"/>
        <end position="33"/>
    </location>
</feature>
<keyword evidence="1" id="KW-0812">Transmembrane</keyword>
<dbReference type="AlphaFoldDB" id="A0A916WUF5"/>
<reference evidence="2" key="1">
    <citation type="journal article" date="2014" name="Int. J. Syst. Evol. Microbiol.">
        <title>Complete genome sequence of Corynebacterium casei LMG S-19264T (=DSM 44701T), isolated from a smear-ripened cheese.</title>
        <authorList>
            <consortium name="US DOE Joint Genome Institute (JGI-PGF)"/>
            <person name="Walter F."/>
            <person name="Albersmeier A."/>
            <person name="Kalinowski J."/>
            <person name="Ruckert C."/>
        </authorList>
    </citation>
    <scope>NUCLEOTIDE SEQUENCE</scope>
    <source>
        <strain evidence="2">CGMCC 1.15330</strain>
    </source>
</reference>
<comment type="caution">
    <text evidence="2">The sequence shown here is derived from an EMBL/GenBank/DDBJ whole genome shotgun (WGS) entry which is preliminary data.</text>
</comment>
<keyword evidence="1" id="KW-0472">Membrane</keyword>
<evidence type="ECO:0000313" key="2">
    <source>
        <dbReference type="EMBL" id="GGB31654.1"/>
    </source>
</evidence>
<feature type="transmembrane region" description="Helical" evidence="1">
    <location>
        <begin position="39"/>
        <end position="56"/>
    </location>
</feature>
<keyword evidence="1" id="KW-1133">Transmembrane helix</keyword>